<sequence length="117" mass="13119">MLNVLARRTMVAALMTAATLGSMGFQSRDGQDRRVLIINQTGVTMTHFYASNSGQDNWEEDILGSEVLPSGRSIRINIDDGTGACVYDFRARFVDGDVLNRYRINVCEITEYRYTAN</sequence>
<reference evidence="2 3" key="1">
    <citation type="submission" date="2020-03" db="EMBL/GenBank/DDBJ databases">
        <title>Genomic Encyclopedia of Type Strains, Phase IV (KMG-IV): sequencing the most valuable type-strain genomes for metagenomic binning, comparative biology and taxonomic classification.</title>
        <authorList>
            <person name="Goeker M."/>
        </authorList>
    </citation>
    <scope>NUCLEOTIDE SEQUENCE [LARGE SCALE GENOMIC DNA]</scope>
    <source>
        <strain evidence="2 3">DSM 4736</strain>
    </source>
</reference>
<proteinExistence type="predicted"/>
<evidence type="ECO:0000313" key="2">
    <source>
        <dbReference type="EMBL" id="NJC41607.1"/>
    </source>
</evidence>
<protein>
    <recommendedName>
        <fullName evidence="4">Argininosuccinate lyase</fullName>
    </recommendedName>
</protein>
<dbReference type="Proteomes" id="UP000587415">
    <property type="component" value="Unassembled WGS sequence"/>
</dbReference>
<organism evidence="2 3">
    <name type="scientific">Brevundimonas alba</name>
    <dbReference type="NCBI Taxonomy" id="74314"/>
    <lineage>
        <taxon>Bacteria</taxon>
        <taxon>Pseudomonadati</taxon>
        <taxon>Pseudomonadota</taxon>
        <taxon>Alphaproteobacteria</taxon>
        <taxon>Caulobacterales</taxon>
        <taxon>Caulobacteraceae</taxon>
        <taxon>Brevundimonas</taxon>
    </lineage>
</organism>
<evidence type="ECO:0008006" key="4">
    <source>
        <dbReference type="Google" id="ProtNLM"/>
    </source>
</evidence>
<feature type="chain" id="PRO_5031429547" description="Argininosuccinate lyase" evidence="1">
    <location>
        <begin position="18"/>
        <end position="117"/>
    </location>
</feature>
<gene>
    <name evidence="2" type="ORF">GGQ87_001865</name>
</gene>
<keyword evidence="3" id="KW-1185">Reference proteome</keyword>
<dbReference type="EMBL" id="JAATJM010000001">
    <property type="protein sequence ID" value="NJC41607.1"/>
    <property type="molecule type" value="Genomic_DNA"/>
</dbReference>
<keyword evidence="1" id="KW-0732">Signal</keyword>
<feature type="signal peptide" evidence="1">
    <location>
        <begin position="1"/>
        <end position="17"/>
    </location>
</feature>
<evidence type="ECO:0000313" key="3">
    <source>
        <dbReference type="Proteomes" id="UP000587415"/>
    </source>
</evidence>
<comment type="caution">
    <text evidence="2">The sequence shown here is derived from an EMBL/GenBank/DDBJ whole genome shotgun (WGS) entry which is preliminary data.</text>
</comment>
<evidence type="ECO:0000256" key="1">
    <source>
        <dbReference type="SAM" id="SignalP"/>
    </source>
</evidence>
<dbReference type="RefSeq" id="WP_168046847.1">
    <property type="nucleotide sequence ID" value="NZ_JAATJM010000001.1"/>
</dbReference>
<accession>A0A7X5YKJ4</accession>
<name>A0A7X5YKJ4_9CAUL</name>
<dbReference type="AlphaFoldDB" id="A0A7X5YKJ4"/>